<dbReference type="Pfam" id="PF13274">
    <property type="entry name" value="SocA_Panacea"/>
    <property type="match status" value="1"/>
</dbReference>
<dbReference type="AlphaFoldDB" id="A0A7U5YQL4"/>
<name>A0A7U5YQL4_SALER</name>
<dbReference type="InterPro" id="IPR025272">
    <property type="entry name" value="SocA_Panacea"/>
</dbReference>
<dbReference type="RefSeq" id="WP_154807643.1">
    <property type="nucleotide sequence ID" value="NZ_CP030219.1"/>
</dbReference>
<feature type="domain" description="Antitoxin SocA-like Panacea" evidence="1">
    <location>
        <begin position="29"/>
        <end position="136"/>
    </location>
</feature>
<sequence length="158" mass="17775">MAYSAQAVANAFIDRAQRGIIPDLTPMKVQKLLFYTQSWYLRFNQGIPLFDDNFERWKFGPVVPSIYQELKPYGYHQVTRKISSIIQTPQGVRIVTPEINCADESAIQLIDQISSAYGKYSGSELSAMTHAPGAAWSMGPDNGSVISLEQMQKYIHPQ</sequence>
<evidence type="ECO:0000259" key="1">
    <source>
        <dbReference type="Pfam" id="PF13274"/>
    </source>
</evidence>
<dbReference type="EMBL" id="CP030219">
    <property type="protein sequence ID" value="AXD71583.1"/>
    <property type="molecule type" value="Genomic_DNA"/>
</dbReference>
<proteinExistence type="predicted"/>
<accession>A0A7U5YQL4</accession>
<evidence type="ECO:0000313" key="2">
    <source>
        <dbReference type="EMBL" id="AXD71583.1"/>
    </source>
</evidence>
<reference evidence="2 3" key="1">
    <citation type="submission" date="2018-06" db="EMBL/GenBank/DDBJ databases">
        <title>Completed Genome Sequences of 32 Strains from Various Serotypes of Salmonella enterica.</title>
        <authorList>
            <person name="Nash J.H.E."/>
            <person name="Robertson J."/>
            <person name="Bessonov K."/>
        </authorList>
    </citation>
    <scope>NUCLEOTIDE SEQUENCE [LARGE SCALE GENOMIC DNA]</scope>
    <source>
        <strain evidence="2 3">SA20021456</strain>
    </source>
</reference>
<evidence type="ECO:0000313" key="3">
    <source>
        <dbReference type="Proteomes" id="UP000251994"/>
    </source>
</evidence>
<organism evidence="2 3">
    <name type="scientific">Salmonella enterica</name>
    <name type="common">Salmonella choleraesuis</name>
    <dbReference type="NCBI Taxonomy" id="28901"/>
    <lineage>
        <taxon>Bacteria</taxon>
        <taxon>Pseudomonadati</taxon>
        <taxon>Pseudomonadota</taxon>
        <taxon>Gammaproteobacteria</taxon>
        <taxon>Enterobacterales</taxon>
        <taxon>Enterobacteriaceae</taxon>
        <taxon>Salmonella</taxon>
    </lineage>
</organism>
<protein>
    <recommendedName>
        <fullName evidence="1">Antitoxin SocA-like Panacea domain-containing protein</fullName>
    </recommendedName>
</protein>
<gene>
    <name evidence="2" type="ORF">CHC34_11840</name>
</gene>
<dbReference type="Proteomes" id="UP000251994">
    <property type="component" value="Chromosome"/>
</dbReference>